<evidence type="ECO:0000313" key="7">
    <source>
        <dbReference type="Proteomes" id="UP000555564"/>
    </source>
</evidence>
<evidence type="ECO:0000313" key="6">
    <source>
        <dbReference type="EMBL" id="MBB6471218.1"/>
    </source>
</evidence>
<dbReference type="GO" id="GO:0005524">
    <property type="term" value="F:ATP binding"/>
    <property type="evidence" value="ECO:0007669"/>
    <property type="project" value="UniProtKB-UniRule"/>
</dbReference>
<dbReference type="SUPFAM" id="SSF56059">
    <property type="entry name" value="Glutathione synthetase ATP-binding domain-like"/>
    <property type="match status" value="2"/>
</dbReference>
<evidence type="ECO:0000259" key="5">
    <source>
        <dbReference type="PROSITE" id="PS50975"/>
    </source>
</evidence>
<dbReference type="PANTHER" id="PTHR43585:SF2">
    <property type="entry name" value="ATP-GRASP ENZYME FSQD"/>
    <property type="match status" value="1"/>
</dbReference>
<feature type="domain" description="ATP-grasp" evidence="5">
    <location>
        <begin position="526"/>
        <end position="723"/>
    </location>
</feature>
<evidence type="ECO:0000256" key="3">
    <source>
        <dbReference type="ARBA" id="ARBA00022840"/>
    </source>
</evidence>
<dbReference type="InterPro" id="IPR013815">
    <property type="entry name" value="ATP_grasp_subdomain_1"/>
</dbReference>
<dbReference type="Proteomes" id="UP000555564">
    <property type="component" value="Unassembled WGS sequence"/>
</dbReference>
<comment type="caution">
    <text evidence="6">The sequence shown here is derived from an EMBL/GenBank/DDBJ whole genome shotgun (WGS) entry which is preliminary data.</text>
</comment>
<gene>
    <name evidence="6" type="ORF">BJ992_000649</name>
</gene>
<organism evidence="6 7">
    <name type="scientific">Sphaerisporangium rubeum</name>
    <dbReference type="NCBI Taxonomy" id="321317"/>
    <lineage>
        <taxon>Bacteria</taxon>
        <taxon>Bacillati</taxon>
        <taxon>Actinomycetota</taxon>
        <taxon>Actinomycetes</taxon>
        <taxon>Streptosporangiales</taxon>
        <taxon>Streptosporangiaceae</taxon>
        <taxon>Sphaerisporangium</taxon>
    </lineage>
</organism>
<reference evidence="6 7" key="1">
    <citation type="submission" date="2020-08" db="EMBL/GenBank/DDBJ databases">
        <title>Sequencing the genomes of 1000 actinobacteria strains.</title>
        <authorList>
            <person name="Klenk H.-P."/>
        </authorList>
    </citation>
    <scope>NUCLEOTIDE SEQUENCE [LARGE SCALE GENOMIC DNA]</scope>
    <source>
        <strain evidence="6 7">DSM 44936</strain>
    </source>
</reference>
<dbReference type="InterPro" id="IPR011761">
    <property type="entry name" value="ATP-grasp"/>
</dbReference>
<dbReference type="EMBL" id="JACHIU010000001">
    <property type="protein sequence ID" value="MBB6471218.1"/>
    <property type="molecule type" value="Genomic_DNA"/>
</dbReference>
<dbReference type="InterPro" id="IPR052032">
    <property type="entry name" value="ATP-dep_AA_Ligase"/>
</dbReference>
<dbReference type="InterPro" id="IPR040570">
    <property type="entry name" value="LAL_C2"/>
</dbReference>
<dbReference type="GO" id="GO:0046872">
    <property type="term" value="F:metal ion binding"/>
    <property type="evidence" value="ECO:0007669"/>
    <property type="project" value="InterPro"/>
</dbReference>
<dbReference type="AlphaFoldDB" id="A0A7X0IA16"/>
<proteinExistence type="predicted"/>
<keyword evidence="2 4" id="KW-0547">Nucleotide-binding</keyword>
<sequence>MPGHIIVIHRWTDRYADYASYTDHGARRVSYVTTARAAGSLPERAAAVRTVPSTEDGKEVRAAVASLIEECGRPDRIVALHEVDLDIVAELRGELGVPGETSEELAPFRDKLVMARRLAEAAIPVPATEPAPDRAAVAAFAAAHGWPVLVKPVRGTASAGVTRLGSPEDLDAYVFPRDMPMLVQPYLPHDILHVDGVATGSGLGAWQVSRYVNTCLEFTEGTALGSVELDDPRLTEAVGVFTARVVRALSAGPWVFHLELFLSGTPEQPELRVLEVGARPGGAEVPFVWKEVHGVDLMAAAFALQMGEPLPRECLASAGTERGGWLLVPTPVTRPCRVVAAGRRGDGRPLDGGDGGPYASRVPVVGRTLADLPGYEHSGARFRFRGRDTAEVEAAIRRTIDEFDFRCTPIDPDAPARVVVVGSGGRPYREYAFADAAARCEVALAGLAEPTWQLAYLTGHRSVPDAGVDALTRAVGECVAGTPGRTGVFTWDEVLLESTAAVAARLGLPHMSPAAARNCRDKLATRRLLAEAGLPAVRYAHVRDEDEALRAADAIGYPVVVKPRSLAGSVGVVIAQDAGDLRRVHHHAAEAAYPGLDPLDGLLLEEFLSGPEISVDAAVHDGDARLVNVARKRLGFDPFFEEVGHLVSPWRHEPWADELTDLLTEAHRALGVRTGVTHAEVRLTPAGPRLVELNGRLGGDFIPRLGKLATGVDLTAVAVDLALGLRPELRQARDVCAEVRFLYPPRDCVVGSLDVSAATAVPGVVDVVPLAAPGTRLLLPPRGVVPRLAAVIVTGDTPDDCRRTLDEASALVRSEIEPAGEAA</sequence>
<name>A0A7X0IA16_9ACTN</name>
<dbReference type="PANTHER" id="PTHR43585">
    <property type="entry name" value="FUMIPYRROLE BIOSYNTHESIS PROTEIN C"/>
    <property type="match status" value="1"/>
</dbReference>
<dbReference type="Pfam" id="PF18603">
    <property type="entry name" value="LAL_C2"/>
    <property type="match status" value="1"/>
</dbReference>
<keyword evidence="3 4" id="KW-0067">ATP-binding</keyword>
<dbReference type="Gene3D" id="3.40.50.20">
    <property type="match status" value="2"/>
</dbReference>
<evidence type="ECO:0000256" key="2">
    <source>
        <dbReference type="ARBA" id="ARBA00022741"/>
    </source>
</evidence>
<dbReference type="GO" id="GO:0016874">
    <property type="term" value="F:ligase activity"/>
    <property type="evidence" value="ECO:0007669"/>
    <property type="project" value="UniProtKB-KW"/>
</dbReference>
<dbReference type="RefSeq" id="WP_184978463.1">
    <property type="nucleotide sequence ID" value="NZ_JACHIU010000001.1"/>
</dbReference>
<dbReference type="SMART" id="SM01209">
    <property type="entry name" value="GARS_A"/>
    <property type="match status" value="1"/>
</dbReference>
<feature type="domain" description="ATP-grasp" evidence="5">
    <location>
        <begin position="115"/>
        <end position="306"/>
    </location>
</feature>
<dbReference type="Gene3D" id="3.30.470.20">
    <property type="entry name" value="ATP-grasp fold, B domain"/>
    <property type="match status" value="2"/>
</dbReference>
<keyword evidence="1" id="KW-0436">Ligase</keyword>
<evidence type="ECO:0000256" key="4">
    <source>
        <dbReference type="PROSITE-ProRule" id="PRU00409"/>
    </source>
</evidence>
<evidence type="ECO:0000256" key="1">
    <source>
        <dbReference type="ARBA" id="ARBA00022598"/>
    </source>
</evidence>
<dbReference type="Gene3D" id="3.30.1490.20">
    <property type="entry name" value="ATP-grasp fold, A domain"/>
    <property type="match status" value="2"/>
</dbReference>
<accession>A0A7X0IA16</accession>
<dbReference type="Pfam" id="PF13535">
    <property type="entry name" value="ATP-grasp_4"/>
    <property type="match status" value="1"/>
</dbReference>
<dbReference type="PROSITE" id="PS50975">
    <property type="entry name" value="ATP_GRASP"/>
    <property type="match status" value="2"/>
</dbReference>
<keyword evidence="7" id="KW-1185">Reference proteome</keyword>
<protein>
    <submittedName>
        <fullName evidence="6">Biotin carboxylase</fullName>
    </submittedName>
</protein>